<protein>
    <recommendedName>
        <fullName evidence="5">MFS transporter</fullName>
    </recommendedName>
</protein>
<comment type="caution">
    <text evidence="3">The sequence shown here is derived from an EMBL/GenBank/DDBJ whole genome shotgun (WGS) entry which is preliminary data.</text>
</comment>
<dbReference type="EMBL" id="VNHW01000005">
    <property type="protein sequence ID" value="TYP87927.1"/>
    <property type="molecule type" value="Genomic_DNA"/>
</dbReference>
<sequence length="101" mass="10678">MVDAFRVTRTAPDRSSTGTDRRRGLGLMAVAIVLTALNLRTAVTSVGPVLEEIERGLGISSSLAGVITTMPVLCFALIGFTARRCRPATATRTCSRAPSSR</sequence>
<feature type="region of interest" description="Disordered" evidence="1">
    <location>
        <begin position="1"/>
        <end position="20"/>
    </location>
</feature>
<keyword evidence="2" id="KW-0472">Membrane</keyword>
<accession>A0A5S5CVW4</accession>
<feature type="transmembrane region" description="Helical" evidence="2">
    <location>
        <begin position="63"/>
        <end position="82"/>
    </location>
</feature>
<dbReference type="PANTHER" id="PTHR23523:SF2">
    <property type="entry name" value="2-NITROIMIDAZOLE TRANSPORTER"/>
    <property type="match status" value="1"/>
</dbReference>
<evidence type="ECO:0000313" key="4">
    <source>
        <dbReference type="Proteomes" id="UP000322499"/>
    </source>
</evidence>
<reference evidence="3 4" key="1">
    <citation type="submission" date="2019-07" db="EMBL/GenBank/DDBJ databases">
        <title>Genomic Encyclopedia of Archaeal and Bacterial Type Strains, Phase II (KMG-II): from individual species to whole genera.</title>
        <authorList>
            <person name="Goeker M."/>
        </authorList>
    </citation>
    <scope>NUCLEOTIDE SEQUENCE [LARGE SCALE GENOMIC DNA]</scope>
    <source>
        <strain evidence="3 4">DSM 46842</strain>
    </source>
</reference>
<name>A0A5S5CVW4_9ACTN</name>
<dbReference type="AlphaFoldDB" id="A0A5S5CVW4"/>
<feature type="transmembrane region" description="Helical" evidence="2">
    <location>
        <begin position="24"/>
        <end position="43"/>
    </location>
</feature>
<evidence type="ECO:0000256" key="1">
    <source>
        <dbReference type="SAM" id="MobiDB-lite"/>
    </source>
</evidence>
<keyword evidence="4" id="KW-1185">Reference proteome</keyword>
<keyword evidence="2" id="KW-0812">Transmembrane</keyword>
<gene>
    <name evidence="3" type="ORF">BD833_105101</name>
</gene>
<dbReference type="Proteomes" id="UP000322499">
    <property type="component" value="Unassembled WGS sequence"/>
</dbReference>
<evidence type="ECO:0000313" key="3">
    <source>
        <dbReference type="EMBL" id="TYP87927.1"/>
    </source>
</evidence>
<dbReference type="PANTHER" id="PTHR23523">
    <property type="match status" value="1"/>
</dbReference>
<organism evidence="3 4">
    <name type="scientific">Blastococcus xanthinilyticus</name>
    <dbReference type="NCBI Taxonomy" id="1564164"/>
    <lineage>
        <taxon>Bacteria</taxon>
        <taxon>Bacillati</taxon>
        <taxon>Actinomycetota</taxon>
        <taxon>Actinomycetes</taxon>
        <taxon>Geodermatophilales</taxon>
        <taxon>Geodermatophilaceae</taxon>
        <taxon>Blastococcus</taxon>
    </lineage>
</organism>
<evidence type="ECO:0000256" key="2">
    <source>
        <dbReference type="SAM" id="Phobius"/>
    </source>
</evidence>
<keyword evidence="2" id="KW-1133">Transmembrane helix</keyword>
<proteinExistence type="predicted"/>
<dbReference type="InterPro" id="IPR052524">
    <property type="entry name" value="MFS_Cyanate_Porter"/>
</dbReference>
<evidence type="ECO:0008006" key="5">
    <source>
        <dbReference type="Google" id="ProtNLM"/>
    </source>
</evidence>